<dbReference type="EMBL" id="CM045865">
    <property type="protein sequence ID" value="KAI7962675.1"/>
    <property type="molecule type" value="Genomic_DNA"/>
</dbReference>
<dbReference type="Proteomes" id="UP001060170">
    <property type="component" value="Chromosome 1"/>
</dbReference>
<reference evidence="2" key="2">
    <citation type="journal article" date="2018" name="Mol. Plant Microbe Interact.">
        <title>Genome sequence resources for the wheat stripe rust pathogen (Puccinia striiformis f. sp. tritici) and the barley stripe rust pathogen (Puccinia striiformis f. sp. hordei).</title>
        <authorList>
            <person name="Xia C."/>
            <person name="Wang M."/>
            <person name="Yin C."/>
            <person name="Cornejo O.E."/>
            <person name="Hulbert S.H."/>
            <person name="Chen X."/>
        </authorList>
    </citation>
    <scope>NUCLEOTIDE SEQUENCE [LARGE SCALE GENOMIC DNA]</scope>
    <source>
        <strain evidence="2">93-210</strain>
    </source>
</reference>
<evidence type="ECO:0000313" key="2">
    <source>
        <dbReference type="Proteomes" id="UP001060170"/>
    </source>
</evidence>
<gene>
    <name evidence="1" type="ORF">MJO28_000769</name>
</gene>
<reference evidence="1 2" key="3">
    <citation type="journal article" date="2022" name="Microbiol. Spectr.">
        <title>Folding features and dynamics of 3D genome architecture in plant fungal pathogens.</title>
        <authorList>
            <person name="Xia C."/>
        </authorList>
    </citation>
    <scope>NUCLEOTIDE SEQUENCE [LARGE SCALE GENOMIC DNA]</scope>
    <source>
        <strain evidence="1 2">93-210</strain>
    </source>
</reference>
<organism evidence="1 2">
    <name type="scientific">Puccinia striiformis f. sp. tritici</name>
    <dbReference type="NCBI Taxonomy" id="168172"/>
    <lineage>
        <taxon>Eukaryota</taxon>
        <taxon>Fungi</taxon>
        <taxon>Dikarya</taxon>
        <taxon>Basidiomycota</taxon>
        <taxon>Pucciniomycotina</taxon>
        <taxon>Pucciniomycetes</taxon>
        <taxon>Pucciniales</taxon>
        <taxon>Pucciniaceae</taxon>
        <taxon>Puccinia</taxon>
    </lineage>
</organism>
<name>A0ACC0EYV7_9BASI</name>
<evidence type="ECO:0000313" key="1">
    <source>
        <dbReference type="EMBL" id="KAI7962675.1"/>
    </source>
</evidence>
<protein>
    <submittedName>
        <fullName evidence="1">Uncharacterized protein</fullName>
    </submittedName>
</protein>
<accession>A0ACC0EYV7</accession>
<comment type="caution">
    <text evidence="1">The sequence shown here is derived from an EMBL/GenBank/DDBJ whole genome shotgun (WGS) entry which is preliminary data.</text>
</comment>
<proteinExistence type="predicted"/>
<keyword evidence="2" id="KW-1185">Reference proteome</keyword>
<reference evidence="2" key="1">
    <citation type="journal article" date="2018" name="BMC Genomics">
        <title>Genomic insights into host adaptation between the wheat stripe rust pathogen (Puccinia striiformis f. sp. tritici) and the barley stripe rust pathogen (Puccinia striiformis f. sp. hordei).</title>
        <authorList>
            <person name="Xia C."/>
            <person name="Wang M."/>
            <person name="Yin C."/>
            <person name="Cornejo O.E."/>
            <person name="Hulbert S.H."/>
            <person name="Chen X."/>
        </authorList>
    </citation>
    <scope>NUCLEOTIDE SEQUENCE [LARGE SCALE GENOMIC DNA]</scope>
    <source>
        <strain evidence="2">93-210</strain>
    </source>
</reference>
<sequence length="1115" mass="125140">MSHPTNTNINTKNPINPPDDTKGTINNSGVTVSPAVWKQLQNLLAMYPGPSPSTTSNLDQSYPSENPFDSSNPIKDEDTNDNSDSNSGSNSKGFLPDDILESLNVTGYRDGHQKKAACSVDQDLKSVETIDSASDLPTLITDPQSYDFTTGEPMEPPPVTRFLTKDDLLRFCLWTHAVCKSHSAAEKNVYIRCDRGGIYEGKKTNQSGRKTASSKTDCPFKLKGSIPTSKKITNKTWTLEVQEGTHNHDPSPGASSHAAHRKLQPDQVLELWRLFKSNIKPAQMLLQLRTSDDQTLATNKTISNMLQKFRREDLDGKTPIEALVYVPKETNWSWEVKVNDSGQIQNLFFAHPGSIHLARINHHVALLDATYKTNRYKIPLLHVIGQATSNRLFSIAFCFLTYEDDVNYLWAVQVLKKLIWKPDRIPKVFITDRDAALQNALADVFPDSQANLCTWHINKNITTNCRKYFPSIEPPAKSGTKRKAAKKSVDGKLEKDKPVDPWKQFMGLWNWVTYAKSPELYTERFQNLKVFLSTRPAVLAYLEKNIIPVKELFVVAWACQYPHLWNLNTSRVESGHAYLKTFVTSSTGDLLSVFQALGHAVDAQILAVHESIGKDTIKTLVHVPKCFLPLLGEISSFAIKEAMDQLDRLKNNFDPTEPCSQTLTTGVGIPSCAHQIAEILESGSTLTPDDFHSQWSLKYNPEFTHEEEPEIDLDHEIRKLTIALSDEPPTRLGSLFVHFHRLVARTHTVVALQAPAVKENTKGRPNSKKQAAKSTKRLPSAFEVAEADFKKAESSKKRAAKSSAPHKSKRSKKTKDDEVLSHTDLTDKESDVEGSVDYELKDKSDGNESENEENDESENEKNNESENEQNNENTNKQENEEAKKNKNIKEEEKKKIQEDSNKNKEDDDNKTLSNGEKVEYLCQIPDHLHPFIRQVFNPIGDGNCGFCCVAKALGYEDDGWFRVRQEMVKEIVGNKELYMKLQGGEQELKRIVEGLQVKSKKTKIDPSKWLNKMAHGQVLANVYTRPVVFLSLVACNTFLPLKTGPHESSNTAPLYLIHVNGNHWVLATVEAIDSVKPIPPAVSATKSTSKNAKGWTAFIKKGVNLYKKGENKKKS</sequence>